<dbReference type="Proteomes" id="UP001497472">
    <property type="component" value="Unassembled WGS sequence"/>
</dbReference>
<dbReference type="EMBL" id="CAVLEF010000006">
    <property type="protein sequence ID" value="CAK1545207.1"/>
    <property type="molecule type" value="Genomic_DNA"/>
</dbReference>
<gene>
    <name evidence="2" type="ORF">LNINA_LOCUS4888</name>
</gene>
<sequence>MEPSKLDGDLHEKLADLDIVDLEQSSASKEPPISPRILRKRKSPDIKISTNRRVSMKPRKNNFVTESANSKQIEALYLNKKFKKTMSQTLETIYEEPKPNNSEPNGLIGGRKIKRLLTFQIGSHYTKDKIKRRREKIKRLLGNKSFLNRKKIPMNVFLKTIEESGLNDVSHLESHETITVQ</sequence>
<evidence type="ECO:0000256" key="1">
    <source>
        <dbReference type="SAM" id="MobiDB-lite"/>
    </source>
</evidence>
<proteinExistence type="predicted"/>
<organism evidence="2 3">
    <name type="scientific">Leptosia nina</name>
    <dbReference type="NCBI Taxonomy" id="320188"/>
    <lineage>
        <taxon>Eukaryota</taxon>
        <taxon>Metazoa</taxon>
        <taxon>Ecdysozoa</taxon>
        <taxon>Arthropoda</taxon>
        <taxon>Hexapoda</taxon>
        <taxon>Insecta</taxon>
        <taxon>Pterygota</taxon>
        <taxon>Neoptera</taxon>
        <taxon>Endopterygota</taxon>
        <taxon>Lepidoptera</taxon>
        <taxon>Glossata</taxon>
        <taxon>Ditrysia</taxon>
        <taxon>Papilionoidea</taxon>
        <taxon>Pieridae</taxon>
        <taxon>Pierinae</taxon>
        <taxon>Leptosia</taxon>
    </lineage>
</organism>
<accession>A0AAV1J9C8</accession>
<feature type="region of interest" description="Disordered" evidence="1">
    <location>
        <begin position="21"/>
        <end position="44"/>
    </location>
</feature>
<reference evidence="2 3" key="1">
    <citation type="submission" date="2023-11" db="EMBL/GenBank/DDBJ databases">
        <authorList>
            <person name="Okamura Y."/>
        </authorList>
    </citation>
    <scope>NUCLEOTIDE SEQUENCE [LARGE SCALE GENOMIC DNA]</scope>
</reference>
<keyword evidence="3" id="KW-1185">Reference proteome</keyword>
<name>A0AAV1J9C8_9NEOP</name>
<protein>
    <recommendedName>
        <fullName evidence="4">Tantalus-like domain-containing protein</fullName>
    </recommendedName>
</protein>
<dbReference type="AlphaFoldDB" id="A0AAV1J9C8"/>
<evidence type="ECO:0000313" key="2">
    <source>
        <dbReference type="EMBL" id="CAK1545207.1"/>
    </source>
</evidence>
<evidence type="ECO:0008006" key="4">
    <source>
        <dbReference type="Google" id="ProtNLM"/>
    </source>
</evidence>
<comment type="caution">
    <text evidence="2">The sequence shown here is derived from an EMBL/GenBank/DDBJ whole genome shotgun (WGS) entry which is preliminary data.</text>
</comment>
<evidence type="ECO:0000313" key="3">
    <source>
        <dbReference type="Proteomes" id="UP001497472"/>
    </source>
</evidence>